<accession>A0ABM6S5B7</accession>
<evidence type="ECO:0000256" key="1">
    <source>
        <dbReference type="SAM" id="Phobius"/>
    </source>
</evidence>
<dbReference type="Proteomes" id="UP000237673">
    <property type="component" value="Chromosome"/>
</dbReference>
<dbReference type="EMBL" id="CP026378">
    <property type="protein sequence ID" value="AUY26891.1"/>
    <property type="molecule type" value="Genomic_DNA"/>
</dbReference>
<feature type="transmembrane region" description="Helical" evidence="1">
    <location>
        <begin position="6"/>
        <end position="26"/>
    </location>
</feature>
<reference evidence="2 3" key="1">
    <citation type="submission" date="2018-01" db="EMBL/GenBank/DDBJ databases">
        <title>Complete and assembled Genome of Pantoea calida DSM22759T.</title>
        <authorList>
            <person name="Stevens M.J.A."/>
            <person name="Zurfluh K."/>
            <person name="Stephan R."/>
        </authorList>
    </citation>
    <scope>NUCLEOTIDE SEQUENCE [LARGE SCALE GENOMIC DNA]</scope>
    <source>
        <strain evidence="2 3">DSM 22759</strain>
    </source>
</reference>
<sequence>MKWLKWTLGLLVISAVAFFYINTIIIKDAERMSGFKQSEWGTYHFFVDKDIKNAPRISADYYFRFRRLDGPSPEISGIVYRDATETAALESYLTTLGYHYVTTDEYGDRWEKEDWPIPEFYLWQDKERRMIFLTKYTL</sequence>
<dbReference type="RefSeq" id="WP_084970230.1">
    <property type="nucleotide sequence ID" value="NZ_CP026378.1"/>
</dbReference>
<evidence type="ECO:0008006" key="4">
    <source>
        <dbReference type="Google" id="ProtNLM"/>
    </source>
</evidence>
<keyword evidence="1" id="KW-1133">Transmembrane helix</keyword>
<protein>
    <recommendedName>
        <fullName evidence="4">DUF943 domain-containing protein</fullName>
    </recommendedName>
</protein>
<dbReference type="GeneID" id="84633657"/>
<evidence type="ECO:0000313" key="3">
    <source>
        <dbReference type="Proteomes" id="UP000237673"/>
    </source>
</evidence>
<keyword evidence="3" id="KW-1185">Reference proteome</keyword>
<keyword evidence="1" id="KW-0472">Membrane</keyword>
<name>A0ABM6S5B7_9GAMM</name>
<proteinExistence type="predicted"/>
<organism evidence="2 3">
    <name type="scientific">Mixta calida</name>
    <dbReference type="NCBI Taxonomy" id="665913"/>
    <lineage>
        <taxon>Bacteria</taxon>
        <taxon>Pseudomonadati</taxon>
        <taxon>Pseudomonadota</taxon>
        <taxon>Gammaproteobacteria</taxon>
        <taxon>Enterobacterales</taxon>
        <taxon>Erwiniaceae</taxon>
        <taxon>Mixta</taxon>
    </lineage>
</organism>
<gene>
    <name evidence="2" type="ORF">C2E16_19680</name>
</gene>
<evidence type="ECO:0000313" key="2">
    <source>
        <dbReference type="EMBL" id="AUY26891.1"/>
    </source>
</evidence>
<keyword evidence="1" id="KW-0812">Transmembrane</keyword>